<dbReference type="InterPro" id="IPR000504">
    <property type="entry name" value="RRM_dom"/>
</dbReference>
<dbReference type="GO" id="GO:0003723">
    <property type="term" value="F:RNA binding"/>
    <property type="evidence" value="ECO:0007669"/>
    <property type="project" value="UniProtKB-UniRule"/>
</dbReference>
<keyword evidence="1 2" id="KW-0694">RNA-binding</keyword>
<organism evidence="5 6">
    <name type="scientific">Pterulicium gracile</name>
    <dbReference type="NCBI Taxonomy" id="1884261"/>
    <lineage>
        <taxon>Eukaryota</taxon>
        <taxon>Fungi</taxon>
        <taxon>Dikarya</taxon>
        <taxon>Basidiomycota</taxon>
        <taxon>Agaricomycotina</taxon>
        <taxon>Agaricomycetes</taxon>
        <taxon>Agaricomycetidae</taxon>
        <taxon>Agaricales</taxon>
        <taxon>Pleurotineae</taxon>
        <taxon>Pterulaceae</taxon>
        <taxon>Pterulicium</taxon>
    </lineage>
</organism>
<dbReference type="PROSITE" id="PS50102">
    <property type="entry name" value="RRM"/>
    <property type="match status" value="1"/>
</dbReference>
<feature type="non-terminal residue" evidence="5">
    <location>
        <position position="1"/>
    </location>
</feature>
<evidence type="ECO:0000259" key="4">
    <source>
        <dbReference type="PROSITE" id="PS50102"/>
    </source>
</evidence>
<dbReference type="SUPFAM" id="SSF54928">
    <property type="entry name" value="RNA-binding domain, RBD"/>
    <property type="match status" value="1"/>
</dbReference>
<dbReference type="Pfam" id="PF00076">
    <property type="entry name" value="RRM_1"/>
    <property type="match status" value="1"/>
</dbReference>
<feature type="compositionally biased region" description="Gly residues" evidence="3">
    <location>
        <begin position="86"/>
        <end position="116"/>
    </location>
</feature>
<dbReference type="Proteomes" id="UP000305067">
    <property type="component" value="Unassembled WGS sequence"/>
</dbReference>
<dbReference type="InterPro" id="IPR035979">
    <property type="entry name" value="RBD_domain_sf"/>
</dbReference>
<dbReference type="EMBL" id="ML178840">
    <property type="protein sequence ID" value="TFK98400.1"/>
    <property type="molecule type" value="Genomic_DNA"/>
</dbReference>
<evidence type="ECO:0000313" key="6">
    <source>
        <dbReference type="Proteomes" id="UP000305067"/>
    </source>
</evidence>
<reference evidence="5 6" key="1">
    <citation type="journal article" date="2019" name="Nat. Ecol. Evol.">
        <title>Megaphylogeny resolves global patterns of mushroom evolution.</title>
        <authorList>
            <person name="Varga T."/>
            <person name="Krizsan K."/>
            <person name="Foldi C."/>
            <person name="Dima B."/>
            <person name="Sanchez-Garcia M."/>
            <person name="Sanchez-Ramirez S."/>
            <person name="Szollosi G.J."/>
            <person name="Szarkandi J.G."/>
            <person name="Papp V."/>
            <person name="Albert L."/>
            <person name="Andreopoulos W."/>
            <person name="Angelini C."/>
            <person name="Antonin V."/>
            <person name="Barry K.W."/>
            <person name="Bougher N.L."/>
            <person name="Buchanan P."/>
            <person name="Buyck B."/>
            <person name="Bense V."/>
            <person name="Catcheside P."/>
            <person name="Chovatia M."/>
            <person name="Cooper J."/>
            <person name="Damon W."/>
            <person name="Desjardin D."/>
            <person name="Finy P."/>
            <person name="Geml J."/>
            <person name="Haridas S."/>
            <person name="Hughes K."/>
            <person name="Justo A."/>
            <person name="Karasinski D."/>
            <person name="Kautmanova I."/>
            <person name="Kiss B."/>
            <person name="Kocsube S."/>
            <person name="Kotiranta H."/>
            <person name="LaButti K.M."/>
            <person name="Lechner B.E."/>
            <person name="Liimatainen K."/>
            <person name="Lipzen A."/>
            <person name="Lukacs Z."/>
            <person name="Mihaltcheva S."/>
            <person name="Morgado L.N."/>
            <person name="Niskanen T."/>
            <person name="Noordeloos M.E."/>
            <person name="Ohm R.A."/>
            <person name="Ortiz-Santana B."/>
            <person name="Ovrebo C."/>
            <person name="Racz N."/>
            <person name="Riley R."/>
            <person name="Savchenko A."/>
            <person name="Shiryaev A."/>
            <person name="Soop K."/>
            <person name="Spirin V."/>
            <person name="Szebenyi C."/>
            <person name="Tomsovsky M."/>
            <person name="Tulloss R.E."/>
            <person name="Uehling J."/>
            <person name="Grigoriev I.V."/>
            <person name="Vagvolgyi C."/>
            <person name="Papp T."/>
            <person name="Martin F.M."/>
            <person name="Miettinen O."/>
            <person name="Hibbett D.S."/>
            <person name="Nagy L.G."/>
        </authorList>
    </citation>
    <scope>NUCLEOTIDE SEQUENCE [LARGE SCALE GENOMIC DNA]</scope>
    <source>
        <strain evidence="5 6">CBS 309.79</strain>
    </source>
</reference>
<gene>
    <name evidence="5" type="ORF">BDV98DRAFT_474913</name>
</gene>
<proteinExistence type="predicted"/>
<evidence type="ECO:0000256" key="3">
    <source>
        <dbReference type="SAM" id="MobiDB-lite"/>
    </source>
</evidence>
<dbReference type="PANTHER" id="PTHR48027">
    <property type="entry name" value="HETEROGENEOUS NUCLEAR RIBONUCLEOPROTEIN 87F-RELATED"/>
    <property type="match status" value="1"/>
</dbReference>
<protein>
    <recommendedName>
        <fullName evidence="4">RRM domain-containing protein</fullName>
    </recommendedName>
</protein>
<dbReference type="InterPro" id="IPR052462">
    <property type="entry name" value="SLIRP/GR-RBP-like"/>
</dbReference>
<evidence type="ECO:0000256" key="1">
    <source>
        <dbReference type="ARBA" id="ARBA00022884"/>
    </source>
</evidence>
<dbReference type="STRING" id="1884261.A0A5C3QD97"/>
<feature type="non-terminal residue" evidence="5">
    <location>
        <position position="116"/>
    </location>
</feature>
<feature type="region of interest" description="Disordered" evidence="3">
    <location>
        <begin position="66"/>
        <end position="116"/>
    </location>
</feature>
<keyword evidence="6" id="KW-1185">Reference proteome</keyword>
<dbReference type="Gene3D" id="3.30.70.330">
    <property type="match status" value="1"/>
</dbReference>
<sequence>LFVGNLSFNADEEMLGEAFEAFGTVQSVRMPTDRDSGRTKGFGFVEFSSVEEAENAFEKMNGEQIDGREIRLDYSQPRPPREEGGFRGGRGGFGGGRGGGRGGFGGRGGGRGGGFG</sequence>
<dbReference type="InterPro" id="IPR012677">
    <property type="entry name" value="Nucleotide-bd_a/b_plait_sf"/>
</dbReference>
<name>A0A5C3QD97_9AGAR</name>
<accession>A0A5C3QD97</accession>
<evidence type="ECO:0000256" key="2">
    <source>
        <dbReference type="PROSITE-ProRule" id="PRU00176"/>
    </source>
</evidence>
<dbReference type="AlphaFoldDB" id="A0A5C3QD97"/>
<evidence type="ECO:0000313" key="5">
    <source>
        <dbReference type="EMBL" id="TFK98400.1"/>
    </source>
</evidence>
<dbReference type="SMART" id="SM00360">
    <property type="entry name" value="RRM"/>
    <property type="match status" value="1"/>
</dbReference>
<dbReference type="OrthoDB" id="439808at2759"/>
<feature type="domain" description="RRM" evidence="4">
    <location>
        <begin position="1"/>
        <end position="77"/>
    </location>
</feature>